<sequence length="164" mass="18875">MASYTTDSIREISGEHMLGGNTNRRNRILPLCEYTVSTDLQRLSTFSKLTDQDVMHKISAVRLAACGCVYNAEEGYIECTGCAKVSMLNNVPQINSVYDIKTYHQQPCPLILEYIDKQEKEIREGMINLHELKRFHRRSHQNAMPTYDELVQMYGIDQRLIPSD</sequence>
<evidence type="ECO:0000313" key="2">
    <source>
        <dbReference type="Proteomes" id="UP000005408"/>
    </source>
</evidence>
<dbReference type="AlphaFoldDB" id="A0A8W8J8S6"/>
<evidence type="ECO:0000313" key="1">
    <source>
        <dbReference type="EnsemblMetazoa" id="G17624.1:cds"/>
    </source>
</evidence>
<organism evidence="1 2">
    <name type="scientific">Magallana gigas</name>
    <name type="common">Pacific oyster</name>
    <name type="synonym">Crassostrea gigas</name>
    <dbReference type="NCBI Taxonomy" id="29159"/>
    <lineage>
        <taxon>Eukaryota</taxon>
        <taxon>Metazoa</taxon>
        <taxon>Spiralia</taxon>
        <taxon>Lophotrochozoa</taxon>
        <taxon>Mollusca</taxon>
        <taxon>Bivalvia</taxon>
        <taxon>Autobranchia</taxon>
        <taxon>Pteriomorphia</taxon>
        <taxon>Ostreida</taxon>
        <taxon>Ostreoidea</taxon>
        <taxon>Ostreidae</taxon>
        <taxon>Magallana</taxon>
    </lineage>
</organism>
<protein>
    <submittedName>
        <fullName evidence="1">Uncharacterized protein</fullName>
    </submittedName>
</protein>
<dbReference type="OrthoDB" id="10476619at2759"/>
<keyword evidence="2" id="KW-1185">Reference proteome</keyword>
<dbReference type="EnsemblMetazoa" id="G17624.1">
    <property type="protein sequence ID" value="G17624.1:cds"/>
    <property type="gene ID" value="G17624"/>
</dbReference>
<accession>A0A8W8J8S6</accession>
<reference evidence="1" key="1">
    <citation type="submission" date="2022-08" db="UniProtKB">
        <authorList>
            <consortium name="EnsemblMetazoa"/>
        </authorList>
    </citation>
    <scope>IDENTIFICATION</scope>
    <source>
        <strain evidence="1">05x7-T-G4-1.051#20</strain>
    </source>
</reference>
<name>A0A8W8J8S6_MAGGI</name>
<proteinExistence type="predicted"/>
<dbReference type="Proteomes" id="UP000005408">
    <property type="component" value="Unassembled WGS sequence"/>
</dbReference>